<evidence type="ECO:0000313" key="10">
    <source>
        <dbReference type="Proteomes" id="UP001354971"/>
    </source>
</evidence>
<dbReference type="PROSITE" id="PS00211">
    <property type="entry name" value="ABC_TRANSPORTER_1"/>
    <property type="match status" value="1"/>
</dbReference>
<dbReference type="PROSITE" id="PS50893">
    <property type="entry name" value="ABC_TRANSPORTER_2"/>
    <property type="match status" value="1"/>
</dbReference>
<sequence>MASSDTPFAHVEAPGFREALGYAGRTLGLVWQTAPRLTLTIAAVTIVVALVPALAAYLAKLIVDTVLAAIASQDAADRHAAMIWVAAEAAVLGGGMAARRILVFLKRLLHAELGFAVSAKIFDKTSRFDLETIERADVQQQILLARQHASARPYNLANRLIETGQHSLTLVSLAAVLWTFSPLAVLIILIGGLPLFLAELRFSGSAFRFYTGRTPEMRQRNYLESLMTSENPAQERLHSAATTQVRERYNSLFRFLFGEDRKLHGKRTAFGVVLLLVSSGFFLGGKAWVVWATVMGALTLGQMTMYAAVLKQGQNTVTTLLATLGGGYEDLLYISNLYALLGREEGQARGGATAGPQPGSGFRLRDVGFVYPGSKRAALSGLSFDIPVGQKLGIVGANGSGKSTLVKLLTGLYLPQTGTIALDGLAVRDWAPEALFARTAAVFQPSQRYSLTAGENIAMGEGLREMDRERWQNAAEAGLAAPVLDDLPEGMDTKLSKQFVDGRELSGGQWQRLALARAMLRSGADILILDEPTAALDPAAEAEFVARIAERDATLIVISHRLSTLRLCDRILVLEKGCIVQDGTPGELARAEGVYRDLFREQSDFYA</sequence>
<dbReference type="CDD" id="cd03228">
    <property type="entry name" value="ABCC_MRP_Like"/>
    <property type="match status" value="1"/>
</dbReference>
<dbReference type="Gene3D" id="1.20.1560.10">
    <property type="entry name" value="ABC transporter type 1, transmembrane domain"/>
    <property type="match status" value="1"/>
</dbReference>
<dbReference type="GO" id="GO:0005524">
    <property type="term" value="F:ATP binding"/>
    <property type="evidence" value="ECO:0007669"/>
    <property type="project" value="UniProtKB-KW"/>
</dbReference>
<comment type="caution">
    <text evidence="9">The sequence shown here is derived from an EMBL/GenBank/DDBJ whole genome shotgun (WGS) entry which is preliminary data.</text>
</comment>
<keyword evidence="5 7" id="KW-1133">Transmembrane helix</keyword>
<dbReference type="InterPro" id="IPR017871">
    <property type="entry name" value="ABC_transporter-like_CS"/>
</dbReference>
<dbReference type="Proteomes" id="UP001354971">
    <property type="component" value="Unassembled WGS sequence"/>
</dbReference>
<dbReference type="SUPFAM" id="SSF52540">
    <property type="entry name" value="P-loop containing nucleoside triphosphate hydrolases"/>
    <property type="match status" value="1"/>
</dbReference>
<reference evidence="9 10" key="1">
    <citation type="submission" date="2024-01" db="EMBL/GenBank/DDBJ databases">
        <title>Hyphobacterium bacterium isolated from marine sediment.</title>
        <authorList>
            <person name="Zhao S."/>
        </authorList>
    </citation>
    <scope>NUCLEOTIDE SEQUENCE [LARGE SCALE GENOMIC DNA]</scope>
    <source>
        <strain evidence="10">HN65</strain>
    </source>
</reference>
<feature type="transmembrane region" description="Helical" evidence="7">
    <location>
        <begin position="175"/>
        <end position="198"/>
    </location>
</feature>
<dbReference type="InterPro" id="IPR036640">
    <property type="entry name" value="ABC1_TM_sf"/>
</dbReference>
<proteinExistence type="predicted"/>
<evidence type="ECO:0000259" key="8">
    <source>
        <dbReference type="PROSITE" id="PS50893"/>
    </source>
</evidence>
<protein>
    <submittedName>
        <fullName evidence="9">ABC transporter ATP-binding protein</fullName>
    </submittedName>
</protein>
<dbReference type="PANTHER" id="PTHR24221">
    <property type="entry name" value="ATP-BINDING CASSETTE SUB-FAMILY B"/>
    <property type="match status" value="1"/>
</dbReference>
<dbReference type="InterPro" id="IPR039421">
    <property type="entry name" value="Type_1_exporter"/>
</dbReference>
<keyword evidence="3" id="KW-0547">Nucleotide-binding</keyword>
<name>A0ABU7LNK1_9PROT</name>
<keyword evidence="2 7" id="KW-0812">Transmembrane</keyword>
<feature type="transmembrane region" description="Helical" evidence="7">
    <location>
        <begin position="268"/>
        <end position="284"/>
    </location>
</feature>
<keyword evidence="10" id="KW-1185">Reference proteome</keyword>
<dbReference type="RefSeq" id="WP_330198135.1">
    <property type="nucleotide sequence ID" value="NZ_JAZDRP010000002.1"/>
</dbReference>
<feature type="domain" description="ABC transporter" evidence="8">
    <location>
        <begin position="362"/>
        <end position="601"/>
    </location>
</feature>
<keyword evidence="4 9" id="KW-0067">ATP-binding</keyword>
<dbReference type="SMART" id="SM00382">
    <property type="entry name" value="AAA"/>
    <property type="match status" value="1"/>
</dbReference>
<evidence type="ECO:0000256" key="4">
    <source>
        <dbReference type="ARBA" id="ARBA00022840"/>
    </source>
</evidence>
<feature type="transmembrane region" description="Helical" evidence="7">
    <location>
        <begin position="80"/>
        <end position="98"/>
    </location>
</feature>
<evidence type="ECO:0000313" key="9">
    <source>
        <dbReference type="EMBL" id="MEE2525472.1"/>
    </source>
</evidence>
<dbReference type="EMBL" id="JAZDRP010000002">
    <property type="protein sequence ID" value="MEE2525472.1"/>
    <property type="molecule type" value="Genomic_DNA"/>
</dbReference>
<dbReference type="SUPFAM" id="SSF90123">
    <property type="entry name" value="ABC transporter transmembrane region"/>
    <property type="match status" value="1"/>
</dbReference>
<evidence type="ECO:0000256" key="2">
    <source>
        <dbReference type="ARBA" id="ARBA00022692"/>
    </source>
</evidence>
<dbReference type="Pfam" id="PF00005">
    <property type="entry name" value="ABC_tran"/>
    <property type="match status" value="1"/>
</dbReference>
<dbReference type="InterPro" id="IPR003593">
    <property type="entry name" value="AAA+_ATPase"/>
</dbReference>
<evidence type="ECO:0000256" key="5">
    <source>
        <dbReference type="ARBA" id="ARBA00022989"/>
    </source>
</evidence>
<dbReference type="Gene3D" id="3.40.50.300">
    <property type="entry name" value="P-loop containing nucleotide triphosphate hydrolases"/>
    <property type="match status" value="1"/>
</dbReference>
<dbReference type="InterPro" id="IPR027417">
    <property type="entry name" value="P-loop_NTPase"/>
</dbReference>
<gene>
    <name evidence="9" type="ORF">V0U79_03775</name>
</gene>
<evidence type="ECO:0000256" key="1">
    <source>
        <dbReference type="ARBA" id="ARBA00004651"/>
    </source>
</evidence>
<comment type="subcellular location">
    <subcellularLocation>
        <location evidence="1">Cell membrane</location>
        <topology evidence="1">Multi-pass membrane protein</topology>
    </subcellularLocation>
</comment>
<accession>A0ABU7LNK1</accession>
<evidence type="ECO:0000256" key="6">
    <source>
        <dbReference type="ARBA" id="ARBA00023136"/>
    </source>
</evidence>
<evidence type="ECO:0000256" key="3">
    <source>
        <dbReference type="ARBA" id="ARBA00022741"/>
    </source>
</evidence>
<dbReference type="PANTHER" id="PTHR24221:SF646">
    <property type="entry name" value="HAEMOLYSIN SECRETION ATP-BINDING PROTEIN"/>
    <property type="match status" value="1"/>
</dbReference>
<keyword evidence="6 7" id="KW-0472">Membrane</keyword>
<organism evidence="9 10">
    <name type="scientific">Hyphobacterium lacteum</name>
    <dbReference type="NCBI Taxonomy" id="3116575"/>
    <lineage>
        <taxon>Bacteria</taxon>
        <taxon>Pseudomonadati</taxon>
        <taxon>Pseudomonadota</taxon>
        <taxon>Alphaproteobacteria</taxon>
        <taxon>Maricaulales</taxon>
        <taxon>Maricaulaceae</taxon>
        <taxon>Hyphobacterium</taxon>
    </lineage>
</organism>
<feature type="transmembrane region" description="Helical" evidence="7">
    <location>
        <begin position="37"/>
        <end position="59"/>
    </location>
</feature>
<evidence type="ECO:0000256" key="7">
    <source>
        <dbReference type="SAM" id="Phobius"/>
    </source>
</evidence>
<dbReference type="InterPro" id="IPR003439">
    <property type="entry name" value="ABC_transporter-like_ATP-bd"/>
</dbReference>